<dbReference type="OrthoDB" id="308958at2"/>
<proteinExistence type="predicted"/>
<evidence type="ECO:0000256" key="6">
    <source>
        <dbReference type="ARBA" id="ARBA00023136"/>
    </source>
</evidence>
<sequence length="252" mass="27834">MKASISKNKEPKEPLYTLLSVIVLIIIWNIAANIVDREILIPSPASTLKELIRIISSPNFITSLINTLKRALIGFVFALGAGVSLGMMGGFSRPIYYLLRPIILVNKAVPTMAMILLALIWLQSEKAPILVGFVVIFPVIYESVVQGIRNVDIKIVEMMDIYHIGIIDKFMDLYIPSISSYLYGAMSSAMGLNLKIIIAAEVLSQPRISMGTNFQIERASLNTAGVFAWSLITIVLAAMLEQIIEVAKKHKD</sequence>
<keyword evidence="2" id="KW-0813">Transport</keyword>
<dbReference type="GO" id="GO:0005886">
    <property type="term" value="C:plasma membrane"/>
    <property type="evidence" value="ECO:0007669"/>
    <property type="project" value="UniProtKB-SubCell"/>
</dbReference>
<protein>
    <submittedName>
        <fullName evidence="9">NitT/TauT family transport system permease protein</fullName>
    </submittedName>
</protein>
<evidence type="ECO:0000256" key="2">
    <source>
        <dbReference type="ARBA" id="ARBA00022448"/>
    </source>
</evidence>
<dbReference type="AlphaFoldDB" id="A0A4R2T7E7"/>
<keyword evidence="6 7" id="KW-0472">Membrane</keyword>
<dbReference type="InterPro" id="IPR000515">
    <property type="entry name" value="MetI-like"/>
</dbReference>
<evidence type="ECO:0000259" key="8">
    <source>
        <dbReference type="PROSITE" id="PS50928"/>
    </source>
</evidence>
<keyword evidence="3" id="KW-1003">Cell membrane</keyword>
<dbReference type="EMBL" id="SLYC01000039">
    <property type="protein sequence ID" value="TCP98977.1"/>
    <property type="molecule type" value="Genomic_DNA"/>
</dbReference>
<dbReference type="PANTHER" id="PTHR30151">
    <property type="entry name" value="ALKANE SULFONATE ABC TRANSPORTER-RELATED, MEMBRANE SUBUNIT"/>
    <property type="match status" value="1"/>
</dbReference>
<evidence type="ECO:0000256" key="3">
    <source>
        <dbReference type="ARBA" id="ARBA00022475"/>
    </source>
</evidence>
<dbReference type="SUPFAM" id="SSF161098">
    <property type="entry name" value="MetI-like"/>
    <property type="match status" value="1"/>
</dbReference>
<organism evidence="9 10">
    <name type="scientific">Serpentinicella alkaliphila</name>
    <dbReference type="NCBI Taxonomy" id="1734049"/>
    <lineage>
        <taxon>Bacteria</taxon>
        <taxon>Bacillati</taxon>
        <taxon>Bacillota</taxon>
        <taxon>Clostridia</taxon>
        <taxon>Peptostreptococcales</taxon>
        <taxon>Natronincolaceae</taxon>
        <taxon>Serpentinicella</taxon>
    </lineage>
</organism>
<keyword evidence="10" id="KW-1185">Reference proteome</keyword>
<feature type="transmembrane region" description="Helical" evidence="7">
    <location>
        <begin position="129"/>
        <end position="148"/>
    </location>
</feature>
<evidence type="ECO:0000313" key="10">
    <source>
        <dbReference type="Proteomes" id="UP000295504"/>
    </source>
</evidence>
<feature type="domain" description="ABC transmembrane type-1" evidence="8">
    <location>
        <begin position="64"/>
        <end position="244"/>
    </location>
</feature>
<evidence type="ECO:0000256" key="1">
    <source>
        <dbReference type="ARBA" id="ARBA00004651"/>
    </source>
</evidence>
<dbReference type="PANTHER" id="PTHR30151:SF0">
    <property type="entry name" value="ABC TRANSPORTER PERMEASE PROTEIN MJ0413-RELATED"/>
    <property type="match status" value="1"/>
</dbReference>
<accession>A0A4R2T7E7</accession>
<keyword evidence="5 7" id="KW-1133">Transmembrane helix</keyword>
<comment type="subcellular location">
    <subcellularLocation>
        <location evidence="1">Cell membrane</location>
        <topology evidence="1">Multi-pass membrane protein</topology>
    </subcellularLocation>
</comment>
<gene>
    <name evidence="9" type="ORF">EDD79_103910</name>
</gene>
<feature type="transmembrane region" description="Helical" evidence="7">
    <location>
        <begin position="97"/>
        <end position="122"/>
    </location>
</feature>
<feature type="transmembrane region" description="Helical" evidence="7">
    <location>
        <begin position="181"/>
        <end position="203"/>
    </location>
</feature>
<evidence type="ECO:0000256" key="7">
    <source>
        <dbReference type="SAM" id="Phobius"/>
    </source>
</evidence>
<name>A0A4R2T7E7_9FIRM</name>
<dbReference type="RefSeq" id="WP_132849311.1">
    <property type="nucleotide sequence ID" value="NZ_CP058648.1"/>
</dbReference>
<evidence type="ECO:0000313" key="9">
    <source>
        <dbReference type="EMBL" id="TCP98977.1"/>
    </source>
</evidence>
<reference evidence="9 10" key="1">
    <citation type="submission" date="2019-03" db="EMBL/GenBank/DDBJ databases">
        <title>Genomic Encyclopedia of Type Strains, Phase IV (KMG-IV): sequencing the most valuable type-strain genomes for metagenomic binning, comparative biology and taxonomic classification.</title>
        <authorList>
            <person name="Goeker M."/>
        </authorList>
    </citation>
    <scope>NUCLEOTIDE SEQUENCE [LARGE SCALE GENOMIC DNA]</scope>
    <source>
        <strain evidence="9 10">DSM 100013</strain>
    </source>
</reference>
<keyword evidence="4 7" id="KW-0812">Transmembrane</keyword>
<dbReference type="Gene3D" id="1.10.3720.10">
    <property type="entry name" value="MetI-like"/>
    <property type="match status" value="1"/>
</dbReference>
<dbReference type="Proteomes" id="UP000295504">
    <property type="component" value="Unassembled WGS sequence"/>
</dbReference>
<comment type="caution">
    <text evidence="9">The sequence shown here is derived from an EMBL/GenBank/DDBJ whole genome shotgun (WGS) entry which is preliminary data.</text>
</comment>
<evidence type="ECO:0000256" key="4">
    <source>
        <dbReference type="ARBA" id="ARBA00022692"/>
    </source>
</evidence>
<feature type="transmembrane region" description="Helical" evidence="7">
    <location>
        <begin position="71"/>
        <end position="91"/>
    </location>
</feature>
<evidence type="ECO:0000256" key="5">
    <source>
        <dbReference type="ARBA" id="ARBA00022989"/>
    </source>
</evidence>
<feature type="transmembrane region" description="Helical" evidence="7">
    <location>
        <begin position="224"/>
        <end position="244"/>
    </location>
</feature>
<feature type="transmembrane region" description="Helical" evidence="7">
    <location>
        <begin position="15"/>
        <end position="35"/>
    </location>
</feature>
<dbReference type="GO" id="GO:0055085">
    <property type="term" value="P:transmembrane transport"/>
    <property type="evidence" value="ECO:0007669"/>
    <property type="project" value="InterPro"/>
</dbReference>
<dbReference type="InterPro" id="IPR035906">
    <property type="entry name" value="MetI-like_sf"/>
</dbReference>
<dbReference type="PROSITE" id="PS50928">
    <property type="entry name" value="ABC_TM1"/>
    <property type="match status" value="1"/>
</dbReference>